<dbReference type="InterPro" id="IPR036388">
    <property type="entry name" value="WH-like_DNA-bd_sf"/>
</dbReference>
<dbReference type="GO" id="GO:0043531">
    <property type="term" value="F:ADP binding"/>
    <property type="evidence" value="ECO:0007669"/>
    <property type="project" value="InterPro"/>
</dbReference>
<name>A0A4V3C602_9ACTN</name>
<dbReference type="SUPFAM" id="SSF48452">
    <property type="entry name" value="TPR-like"/>
    <property type="match status" value="1"/>
</dbReference>
<dbReference type="InterPro" id="IPR016032">
    <property type="entry name" value="Sig_transdc_resp-reg_C-effctor"/>
</dbReference>
<evidence type="ECO:0000259" key="1">
    <source>
        <dbReference type="PROSITE" id="PS50043"/>
    </source>
</evidence>
<dbReference type="Pfam" id="PF00931">
    <property type="entry name" value="NB-ARC"/>
    <property type="match status" value="1"/>
</dbReference>
<dbReference type="GO" id="GO:0003677">
    <property type="term" value="F:DNA binding"/>
    <property type="evidence" value="ECO:0007669"/>
    <property type="project" value="InterPro"/>
</dbReference>
<dbReference type="RefSeq" id="WP_133877930.1">
    <property type="nucleotide sequence ID" value="NZ_BOMD01000042.1"/>
</dbReference>
<dbReference type="PRINTS" id="PR00038">
    <property type="entry name" value="HTHLUXR"/>
</dbReference>
<dbReference type="Proteomes" id="UP000294901">
    <property type="component" value="Unassembled WGS sequence"/>
</dbReference>
<dbReference type="EMBL" id="SNWR01000002">
    <property type="protein sequence ID" value="TDO31888.1"/>
    <property type="molecule type" value="Genomic_DNA"/>
</dbReference>
<organism evidence="2 3">
    <name type="scientific">Paractinoplanes brasiliensis</name>
    <dbReference type="NCBI Taxonomy" id="52695"/>
    <lineage>
        <taxon>Bacteria</taxon>
        <taxon>Bacillati</taxon>
        <taxon>Actinomycetota</taxon>
        <taxon>Actinomycetes</taxon>
        <taxon>Micromonosporales</taxon>
        <taxon>Micromonosporaceae</taxon>
        <taxon>Paractinoplanes</taxon>
    </lineage>
</organism>
<dbReference type="InterPro" id="IPR027417">
    <property type="entry name" value="P-loop_NTPase"/>
</dbReference>
<dbReference type="Gene3D" id="1.10.10.10">
    <property type="entry name" value="Winged helix-like DNA-binding domain superfamily/Winged helix DNA-binding domain"/>
    <property type="match status" value="1"/>
</dbReference>
<evidence type="ECO:0000313" key="2">
    <source>
        <dbReference type="EMBL" id="TDO31888.1"/>
    </source>
</evidence>
<dbReference type="GO" id="GO:0006355">
    <property type="term" value="P:regulation of DNA-templated transcription"/>
    <property type="evidence" value="ECO:0007669"/>
    <property type="project" value="InterPro"/>
</dbReference>
<gene>
    <name evidence="2" type="ORF">C8E87_7324</name>
</gene>
<dbReference type="SUPFAM" id="SSF52540">
    <property type="entry name" value="P-loop containing nucleoside triphosphate hydrolases"/>
    <property type="match status" value="1"/>
</dbReference>
<dbReference type="InterPro" id="IPR011990">
    <property type="entry name" value="TPR-like_helical_dom_sf"/>
</dbReference>
<dbReference type="PANTHER" id="PTHR47691:SF3">
    <property type="entry name" value="HTH-TYPE TRANSCRIPTIONAL REGULATOR RV0890C-RELATED"/>
    <property type="match status" value="1"/>
</dbReference>
<dbReference type="SMART" id="SM00421">
    <property type="entry name" value="HTH_LUXR"/>
    <property type="match status" value="1"/>
</dbReference>
<dbReference type="InterPro" id="IPR002182">
    <property type="entry name" value="NB-ARC"/>
</dbReference>
<dbReference type="Gene3D" id="1.25.40.10">
    <property type="entry name" value="Tetratricopeptide repeat domain"/>
    <property type="match status" value="1"/>
</dbReference>
<proteinExistence type="predicted"/>
<reference evidence="2 3" key="1">
    <citation type="submission" date="2019-03" db="EMBL/GenBank/DDBJ databases">
        <title>Sequencing the genomes of 1000 actinobacteria strains.</title>
        <authorList>
            <person name="Klenk H.-P."/>
        </authorList>
    </citation>
    <scope>NUCLEOTIDE SEQUENCE [LARGE SCALE GENOMIC DNA]</scope>
    <source>
        <strain evidence="2 3">DSM 43805</strain>
    </source>
</reference>
<feature type="domain" description="HTH luxR-type" evidence="1">
    <location>
        <begin position="697"/>
        <end position="762"/>
    </location>
</feature>
<accession>A0A4V3C602</accession>
<dbReference type="PANTHER" id="PTHR47691">
    <property type="entry name" value="REGULATOR-RELATED"/>
    <property type="match status" value="1"/>
</dbReference>
<dbReference type="SUPFAM" id="SSF46894">
    <property type="entry name" value="C-terminal effector domain of the bipartite response regulators"/>
    <property type="match status" value="1"/>
</dbReference>
<dbReference type="PROSITE" id="PS50043">
    <property type="entry name" value="HTH_LUXR_2"/>
    <property type="match status" value="1"/>
</dbReference>
<dbReference type="CDD" id="cd06170">
    <property type="entry name" value="LuxR_C_like"/>
    <property type="match status" value="1"/>
</dbReference>
<dbReference type="Gene3D" id="3.40.50.300">
    <property type="entry name" value="P-loop containing nucleotide triphosphate hydrolases"/>
    <property type="match status" value="1"/>
</dbReference>
<evidence type="ECO:0000313" key="3">
    <source>
        <dbReference type="Proteomes" id="UP000294901"/>
    </source>
</evidence>
<keyword evidence="3" id="KW-1185">Reference proteome</keyword>
<dbReference type="AlphaFoldDB" id="A0A4V3C602"/>
<comment type="caution">
    <text evidence="2">The sequence shown here is derived from an EMBL/GenBank/DDBJ whole genome shotgun (WGS) entry which is preliminary data.</text>
</comment>
<dbReference type="OrthoDB" id="33864at2"/>
<dbReference type="Pfam" id="PF00196">
    <property type="entry name" value="GerE"/>
    <property type="match status" value="1"/>
</dbReference>
<protein>
    <submittedName>
        <fullName evidence="2">Putative ATPase</fullName>
    </submittedName>
</protein>
<dbReference type="InterPro" id="IPR000792">
    <property type="entry name" value="Tscrpt_reg_LuxR_C"/>
</dbReference>
<sequence>MDARTAQSRRLRGNLPAELSSFVDRNRERAELKRLLATSRLVTITGIGGVGKTRTAIRVAAEVQRAFADGVWLVDLSAITDPLLIAEAVGQALGLQDQSAGPPCGGLARYLVSRRLLLVLDTCEHVVAECSALVRTLLRAAPGLRVLATSRQPIGVDGEHVFLLPPLPVPDPAASPADREIDAAVLLFAERAAAASPGFTLTAGNQDAVARLCRRLDGIPLGIELAAVRTRALPVERIAELVEGWYADESGLLTRAGGGRHESLRKAIDGTYALCSEGERTVWARASVFADGFDLEAVQHVCGETLDLVAGLVDKSVLVLDGQGSAGRYRMLDTIREYGVEILRASGEEHEVRRRHRDHLLRLAQRFDAEWCGSRQAEWFRRLTLEHPNLRTALDFSLSDPGEHEAGLELAAALKFFWFACGHPREGRHYLERAMAVAPQPGPARTHALWACAWLCALQGEADRVERYAGECREHADVEAQGWVSYLTGVAAVLRGDPATAVSRTQEAARLHTRGGDPGTGLLIAMSTQAIALAFLGEHERGAAITEEHFALCDQTGEQWARSYAEYVRSVIELGRDRPDDAARHARSALSIKRRLGDVGGNALAMDALACATSTLGDAERGARLFGVAHRHWEAVGLPQMGSPDLGASRVWAEKRARDVLGDQRFDELLAEGLAFDFAAGVAYALEERPTSERADPVPDWAPLTRREREVAELVAAGMTNQQIADRLVISRRTANTHLEHILTKLDFNARTQIATWVAARRG</sequence>